<accession>A0A9W8QSE7</accession>
<evidence type="ECO:0000256" key="1">
    <source>
        <dbReference type="SAM" id="MobiDB-lite"/>
    </source>
</evidence>
<evidence type="ECO:0000313" key="2">
    <source>
        <dbReference type="EMBL" id="KAJ4165567.1"/>
    </source>
</evidence>
<dbReference type="Proteomes" id="UP001144673">
    <property type="component" value="Chromosome 1"/>
</dbReference>
<dbReference type="KEGG" id="amus:LMH87_007195"/>
<dbReference type="AlphaFoldDB" id="A0A9W8QSE7"/>
<feature type="region of interest" description="Disordered" evidence="1">
    <location>
        <begin position="58"/>
        <end position="88"/>
    </location>
</feature>
<proteinExistence type="predicted"/>
<comment type="caution">
    <text evidence="2">The sequence shown here is derived from an EMBL/GenBank/DDBJ whole genome shotgun (WGS) entry which is preliminary data.</text>
</comment>
<name>A0A9W8QSE7_AKAMU</name>
<dbReference type="RefSeq" id="XP_056060482.1">
    <property type="nucleotide sequence ID" value="XM_056192243.1"/>
</dbReference>
<dbReference type="GeneID" id="80894354"/>
<organism evidence="2 3">
    <name type="scientific">Akanthomyces muscarius</name>
    <name type="common">Entomopathogenic fungus</name>
    <name type="synonym">Lecanicillium muscarium</name>
    <dbReference type="NCBI Taxonomy" id="2231603"/>
    <lineage>
        <taxon>Eukaryota</taxon>
        <taxon>Fungi</taxon>
        <taxon>Dikarya</taxon>
        <taxon>Ascomycota</taxon>
        <taxon>Pezizomycotina</taxon>
        <taxon>Sordariomycetes</taxon>
        <taxon>Hypocreomycetidae</taxon>
        <taxon>Hypocreales</taxon>
        <taxon>Cordycipitaceae</taxon>
        <taxon>Akanthomyces</taxon>
    </lineage>
</organism>
<gene>
    <name evidence="2" type="ORF">LMH87_007195</name>
</gene>
<evidence type="ECO:0000313" key="3">
    <source>
        <dbReference type="Proteomes" id="UP001144673"/>
    </source>
</evidence>
<keyword evidence="3" id="KW-1185">Reference proteome</keyword>
<reference evidence="2" key="1">
    <citation type="journal article" date="2023" name="Access Microbiol">
        <title>De-novo genome assembly for Akanthomyces muscarius, a biocontrol agent of insect agricultural pests.</title>
        <authorList>
            <person name="Erdos Z."/>
            <person name="Studholme D.J."/>
            <person name="Raymond B."/>
            <person name="Sharma M."/>
        </authorList>
    </citation>
    <scope>NUCLEOTIDE SEQUENCE</scope>
    <source>
        <strain evidence="2">Ve6</strain>
    </source>
</reference>
<dbReference type="EMBL" id="JAJHUN010000001">
    <property type="protein sequence ID" value="KAJ4165567.1"/>
    <property type="molecule type" value="Genomic_DNA"/>
</dbReference>
<protein>
    <submittedName>
        <fullName evidence="2">Uncharacterized protein</fullName>
    </submittedName>
</protein>
<sequence length="88" mass="9902">MVLEGSTKIVEMTLALGPPSRFQHPQARATSLQTIRDLLNARPPFLYHHCKVSSHTTSITVQRSEKRAWNAPPDVDTHPPHPSSHIQF</sequence>